<keyword evidence="4 5" id="KW-0862">Zinc</keyword>
<dbReference type="GO" id="GO:0016567">
    <property type="term" value="P:protein ubiquitination"/>
    <property type="evidence" value="ECO:0007669"/>
    <property type="project" value="UniProtKB-UniPathway"/>
</dbReference>
<comment type="domain">
    <text evidence="5">The SBD domain (substrate-binding domain) mediates the interaction with substrate proteins. It is related to the TRAF family.</text>
</comment>
<dbReference type="GO" id="GO:0008270">
    <property type="term" value="F:zinc ion binding"/>
    <property type="evidence" value="ECO:0007669"/>
    <property type="project" value="UniProtKB-KW"/>
</dbReference>
<accession>A0A7R8VUY0</accession>
<dbReference type="InterPro" id="IPR004162">
    <property type="entry name" value="SINA-like_animal"/>
</dbReference>
<dbReference type="GO" id="GO:0043161">
    <property type="term" value="P:proteasome-mediated ubiquitin-dependent protein catabolic process"/>
    <property type="evidence" value="ECO:0007669"/>
    <property type="project" value="TreeGrafter"/>
</dbReference>
<dbReference type="InterPro" id="IPR018121">
    <property type="entry name" value="7-in-absentia-prot_TRAF-dom"/>
</dbReference>
<dbReference type="EMBL" id="OA574304">
    <property type="protein sequence ID" value="CAD7205183.1"/>
    <property type="molecule type" value="Genomic_DNA"/>
</dbReference>
<comment type="similarity">
    <text evidence="1 5">Belongs to the SINA (Seven in absentia) family.</text>
</comment>
<keyword evidence="5" id="KW-0833">Ubl conjugation pathway</keyword>
<comment type="catalytic activity">
    <reaction evidence="5">
        <text>S-ubiquitinyl-[E2 ubiquitin-conjugating enzyme]-L-cysteine + [acceptor protein]-L-lysine = [E2 ubiquitin-conjugating enzyme]-L-cysteine + N(6)-ubiquitinyl-[acceptor protein]-L-lysine.</text>
        <dbReference type="EC" id="2.3.2.27"/>
    </reaction>
</comment>
<dbReference type="GO" id="GO:0031624">
    <property type="term" value="F:ubiquitin conjugating enzyme binding"/>
    <property type="evidence" value="ECO:0007669"/>
    <property type="project" value="TreeGrafter"/>
</dbReference>
<comment type="domain">
    <text evidence="5">The RING-type zinc finger domain is essential for ubiquitin ligase activity.</text>
</comment>
<evidence type="ECO:0000256" key="4">
    <source>
        <dbReference type="ARBA" id="ARBA00022833"/>
    </source>
</evidence>
<gene>
    <name evidence="7" type="ORF">TDIB3V08_LOCUS11337</name>
</gene>
<comment type="function">
    <text evidence="5">E3 ubiquitin-protein ligase that mediates ubiquitination and subsequent proteasomal degradation of target proteins. E3 ubiquitin ligases accept ubiquitin from an E2 ubiquitin-conjugating enzyme in the form of a thioester and then directly transfers the ubiquitin to targeted substrates.</text>
</comment>
<dbReference type="Pfam" id="PF03145">
    <property type="entry name" value="Sina_TRAF"/>
    <property type="match status" value="1"/>
</dbReference>
<sequence>MIMVHCPCQRTSCGWKGPLEQSLLHVNTSHECIDSIQRDGNIFSSVGVGFDCKFFAFTKTIGSRGQAKTFKYELELKGPKHQLALGTVTTSIHQDETHAFMRSKCLMLDKGHIPL</sequence>
<dbReference type="AlphaFoldDB" id="A0A7R8VUY0"/>
<dbReference type="SUPFAM" id="SSF49599">
    <property type="entry name" value="TRAF domain-like"/>
    <property type="match status" value="1"/>
</dbReference>
<name>A0A7R8VUY0_TIMDO</name>
<dbReference type="PANTHER" id="PTHR45877:SF3">
    <property type="entry name" value="E3 UBIQUITIN-PROTEIN LIGASE"/>
    <property type="match status" value="1"/>
</dbReference>
<evidence type="ECO:0000256" key="2">
    <source>
        <dbReference type="ARBA" id="ARBA00022723"/>
    </source>
</evidence>
<dbReference type="UniPathway" id="UPA00143"/>
<reference evidence="7" key="1">
    <citation type="submission" date="2020-11" db="EMBL/GenBank/DDBJ databases">
        <authorList>
            <person name="Tran Van P."/>
        </authorList>
    </citation>
    <scope>NUCLEOTIDE SEQUENCE</scope>
</reference>
<evidence type="ECO:0000256" key="5">
    <source>
        <dbReference type="RuleBase" id="RU201113"/>
    </source>
</evidence>
<dbReference type="GO" id="GO:0005737">
    <property type="term" value="C:cytoplasm"/>
    <property type="evidence" value="ECO:0007669"/>
    <property type="project" value="InterPro"/>
</dbReference>
<dbReference type="PANTHER" id="PTHR45877">
    <property type="entry name" value="E3 UBIQUITIN-PROTEIN LIGASE SIAH2"/>
    <property type="match status" value="1"/>
</dbReference>
<feature type="domain" description="Seven-in-absentia protein TRAF-like" evidence="6">
    <location>
        <begin position="53"/>
        <end position="110"/>
    </location>
</feature>
<protein>
    <recommendedName>
        <fullName evidence="5">E3 ubiquitin-protein ligase</fullName>
        <ecNumber evidence="5">2.3.2.27</ecNumber>
    </recommendedName>
</protein>
<dbReference type="GO" id="GO:0061630">
    <property type="term" value="F:ubiquitin protein ligase activity"/>
    <property type="evidence" value="ECO:0007669"/>
    <property type="project" value="UniProtKB-EC"/>
</dbReference>
<evidence type="ECO:0000313" key="7">
    <source>
        <dbReference type="EMBL" id="CAD7205183.1"/>
    </source>
</evidence>
<evidence type="ECO:0000256" key="1">
    <source>
        <dbReference type="ARBA" id="ARBA00009119"/>
    </source>
</evidence>
<evidence type="ECO:0000256" key="3">
    <source>
        <dbReference type="ARBA" id="ARBA00022771"/>
    </source>
</evidence>
<dbReference type="InterPro" id="IPR008974">
    <property type="entry name" value="TRAF-like"/>
</dbReference>
<keyword evidence="3 5" id="KW-0863">Zinc-finger</keyword>
<dbReference type="EC" id="2.3.2.27" evidence="5"/>
<proteinExistence type="inferred from homology"/>
<dbReference type="Gene3D" id="2.60.210.10">
    <property type="entry name" value="Apoptosis, Tumor Necrosis Factor Receptor Associated Protein 2, Chain A"/>
    <property type="match status" value="1"/>
</dbReference>
<comment type="pathway">
    <text evidence="5">Protein modification; protein ubiquitination.</text>
</comment>
<dbReference type="Gene3D" id="3.30.160.60">
    <property type="entry name" value="Classic Zinc Finger"/>
    <property type="match status" value="1"/>
</dbReference>
<organism evidence="7">
    <name type="scientific">Timema douglasi</name>
    <name type="common">Walking stick</name>
    <dbReference type="NCBI Taxonomy" id="61478"/>
    <lineage>
        <taxon>Eukaryota</taxon>
        <taxon>Metazoa</taxon>
        <taxon>Ecdysozoa</taxon>
        <taxon>Arthropoda</taxon>
        <taxon>Hexapoda</taxon>
        <taxon>Insecta</taxon>
        <taxon>Pterygota</taxon>
        <taxon>Neoptera</taxon>
        <taxon>Polyneoptera</taxon>
        <taxon>Phasmatodea</taxon>
        <taxon>Timematodea</taxon>
        <taxon>Timematoidea</taxon>
        <taxon>Timematidae</taxon>
        <taxon>Timema</taxon>
    </lineage>
</organism>
<keyword evidence="2 5" id="KW-0479">Metal-binding</keyword>
<evidence type="ECO:0000259" key="6">
    <source>
        <dbReference type="Pfam" id="PF03145"/>
    </source>
</evidence>